<proteinExistence type="predicted"/>
<dbReference type="Gene3D" id="3.40.50.2020">
    <property type="match status" value="1"/>
</dbReference>
<reference evidence="2" key="1">
    <citation type="submission" date="2021-01" db="EMBL/GenBank/DDBJ databases">
        <title>Ramlibacter sp. strain AW1 16S ribosomal RNA gene Genome sequencing and assembly.</title>
        <authorList>
            <person name="Kang M."/>
        </authorList>
    </citation>
    <scope>NUCLEOTIDE SEQUENCE</scope>
    <source>
        <strain evidence="2">AW1</strain>
    </source>
</reference>
<protein>
    <submittedName>
        <fullName evidence="2">Phosphoribosyltransferase</fullName>
    </submittedName>
</protein>
<comment type="caution">
    <text evidence="2">The sequence shown here is derived from an EMBL/GenBank/DDBJ whole genome shotgun (WGS) entry which is preliminary data.</text>
</comment>
<dbReference type="CDD" id="cd06223">
    <property type="entry name" value="PRTases_typeI"/>
    <property type="match status" value="1"/>
</dbReference>
<evidence type="ECO:0000313" key="2">
    <source>
        <dbReference type="EMBL" id="MBL0418839.1"/>
    </source>
</evidence>
<dbReference type="Proteomes" id="UP000613011">
    <property type="component" value="Unassembled WGS sequence"/>
</dbReference>
<sequence length="221" mass="23791">MSLAGRLPLRDRQEAGELLAQELDELRGETDLLVLGLPRGGVPVAAEIARVLHAPLDVFVVRKIGLPSHPEYAIGAIASGGIEVMDAEASALARPDQVSQVVARETAELRRRELAYRPGLPPLDLHGRRVLLVDDGLATGATMEAAVRAVRQGGARWIGVAAPVASEAAAHRLRPLADRLFMGALPEPFTAVGMWYRDFPQCSDEEVQQQLAQARQSALPH</sequence>
<dbReference type="InterPro" id="IPR000836">
    <property type="entry name" value="PRTase_dom"/>
</dbReference>
<dbReference type="SUPFAM" id="SSF53271">
    <property type="entry name" value="PRTase-like"/>
    <property type="match status" value="1"/>
</dbReference>
<gene>
    <name evidence="2" type="ORF">JI739_00630</name>
</gene>
<keyword evidence="2" id="KW-0808">Transferase</keyword>
<dbReference type="Pfam" id="PF00156">
    <property type="entry name" value="Pribosyltran"/>
    <property type="match status" value="1"/>
</dbReference>
<evidence type="ECO:0000313" key="3">
    <source>
        <dbReference type="Proteomes" id="UP000613011"/>
    </source>
</evidence>
<dbReference type="RefSeq" id="WP_201681917.1">
    <property type="nucleotide sequence ID" value="NZ_JAEQNA010000001.1"/>
</dbReference>
<feature type="domain" description="Phosphoribosyltransferase" evidence="1">
    <location>
        <begin position="14"/>
        <end position="171"/>
    </location>
</feature>
<dbReference type="Gene3D" id="3.30.1310.20">
    <property type="entry name" value="PRTase-like"/>
    <property type="match status" value="1"/>
</dbReference>
<keyword evidence="3" id="KW-1185">Reference proteome</keyword>
<name>A0A936ZC42_9BURK</name>
<organism evidence="2 3">
    <name type="scientific">Ramlibacter aurantiacus</name>
    <dbReference type="NCBI Taxonomy" id="2801330"/>
    <lineage>
        <taxon>Bacteria</taxon>
        <taxon>Pseudomonadati</taxon>
        <taxon>Pseudomonadota</taxon>
        <taxon>Betaproteobacteria</taxon>
        <taxon>Burkholderiales</taxon>
        <taxon>Comamonadaceae</taxon>
        <taxon>Ramlibacter</taxon>
    </lineage>
</organism>
<dbReference type="AlphaFoldDB" id="A0A936ZC42"/>
<keyword evidence="2" id="KW-0328">Glycosyltransferase</keyword>
<dbReference type="GO" id="GO:0016757">
    <property type="term" value="F:glycosyltransferase activity"/>
    <property type="evidence" value="ECO:0007669"/>
    <property type="project" value="UniProtKB-KW"/>
</dbReference>
<accession>A0A936ZC42</accession>
<dbReference type="EMBL" id="JAEQNA010000001">
    <property type="protein sequence ID" value="MBL0418839.1"/>
    <property type="molecule type" value="Genomic_DNA"/>
</dbReference>
<dbReference type="InterPro" id="IPR029057">
    <property type="entry name" value="PRTase-like"/>
</dbReference>
<evidence type="ECO:0000259" key="1">
    <source>
        <dbReference type="Pfam" id="PF00156"/>
    </source>
</evidence>